<evidence type="ECO:0000259" key="3">
    <source>
        <dbReference type="Pfam" id="PF00781"/>
    </source>
</evidence>
<dbReference type="InterPro" id="IPR001206">
    <property type="entry name" value="Diacylglycerol_kinase_cat_dom"/>
</dbReference>
<reference evidence="4" key="1">
    <citation type="submission" date="2021-01" db="EMBL/GenBank/DDBJ databases">
        <authorList>
            <person name="Corre E."/>
            <person name="Pelletier E."/>
            <person name="Niang G."/>
            <person name="Scheremetjew M."/>
            <person name="Finn R."/>
            <person name="Kale V."/>
            <person name="Holt S."/>
            <person name="Cochrane G."/>
            <person name="Meng A."/>
            <person name="Brown T."/>
            <person name="Cohen L."/>
        </authorList>
    </citation>
    <scope>NUCLEOTIDE SEQUENCE</scope>
    <source>
        <strain evidence="4">GSO104</strain>
    </source>
</reference>
<dbReference type="InterPro" id="IPR016064">
    <property type="entry name" value="NAD/diacylglycerol_kinase_sf"/>
</dbReference>
<evidence type="ECO:0000313" key="5">
    <source>
        <dbReference type="EMBL" id="CAE4629590.1"/>
    </source>
</evidence>
<dbReference type="EMBL" id="HBNS01034080">
    <property type="protein sequence ID" value="CAE4629590.1"/>
    <property type="molecule type" value="Transcribed_RNA"/>
</dbReference>
<feature type="compositionally biased region" description="Polar residues" evidence="1">
    <location>
        <begin position="106"/>
        <end position="119"/>
    </location>
</feature>
<protein>
    <recommendedName>
        <fullName evidence="3">DAGKc domain-containing protein</fullName>
    </recommendedName>
</protein>
<name>A0A6V2JB40_9STRA</name>
<feature type="compositionally biased region" description="Low complexity" evidence="1">
    <location>
        <begin position="75"/>
        <end position="91"/>
    </location>
</feature>
<dbReference type="EMBL" id="HBNS01034079">
    <property type="protein sequence ID" value="CAE4629588.1"/>
    <property type="molecule type" value="Transcribed_RNA"/>
</dbReference>
<dbReference type="GO" id="GO:0016301">
    <property type="term" value="F:kinase activity"/>
    <property type="evidence" value="ECO:0007669"/>
    <property type="project" value="InterPro"/>
</dbReference>
<evidence type="ECO:0000256" key="1">
    <source>
        <dbReference type="SAM" id="MobiDB-lite"/>
    </source>
</evidence>
<feature type="compositionally biased region" description="Basic and acidic residues" evidence="1">
    <location>
        <begin position="96"/>
        <end position="105"/>
    </location>
</feature>
<feature type="chain" id="PRO_5035586377" description="DAGKc domain-containing protein" evidence="2">
    <location>
        <begin position="34"/>
        <end position="539"/>
    </location>
</feature>
<feature type="region of interest" description="Disordered" evidence="1">
    <location>
        <begin position="64"/>
        <end position="130"/>
    </location>
</feature>
<gene>
    <name evidence="4" type="ORF">DBRI00130_LOCUS26663</name>
    <name evidence="5" type="ORF">DBRI00130_LOCUS26664</name>
</gene>
<dbReference type="AlphaFoldDB" id="A0A6V2JB40"/>
<organism evidence="4">
    <name type="scientific">Ditylum brightwellii</name>
    <dbReference type="NCBI Taxonomy" id="49249"/>
    <lineage>
        <taxon>Eukaryota</taxon>
        <taxon>Sar</taxon>
        <taxon>Stramenopiles</taxon>
        <taxon>Ochrophyta</taxon>
        <taxon>Bacillariophyta</taxon>
        <taxon>Mediophyceae</taxon>
        <taxon>Lithodesmiophycidae</taxon>
        <taxon>Lithodesmiales</taxon>
        <taxon>Lithodesmiaceae</taxon>
        <taxon>Ditylum</taxon>
    </lineage>
</organism>
<dbReference type="InterPro" id="IPR017438">
    <property type="entry name" value="ATP-NAD_kinase_N"/>
</dbReference>
<dbReference type="Pfam" id="PF00781">
    <property type="entry name" value="DAGK_cat"/>
    <property type="match status" value="1"/>
</dbReference>
<dbReference type="Gene3D" id="3.40.50.10330">
    <property type="entry name" value="Probable inorganic polyphosphate/atp-NAD kinase, domain 1"/>
    <property type="match status" value="1"/>
</dbReference>
<feature type="signal peptide" evidence="2">
    <location>
        <begin position="1"/>
        <end position="33"/>
    </location>
</feature>
<dbReference type="SUPFAM" id="SSF111331">
    <property type="entry name" value="NAD kinase/diacylglycerol kinase-like"/>
    <property type="match status" value="1"/>
</dbReference>
<sequence length="539" mass="59875">MKQRRRQLRHSFCILLLQLVTLYLLTSIPKVTSSSSKCFTSFVTPPLSSSSVCSRQQQQLKIESFPSHYHRRRQQQQQQLGMSITPPQSQQHQHHQTNENEKQQDKLSSIHVSSPSPFTANHHHHQDENTGPPVVILNTNARAVTPKLIPIVQSIFGIDNVYVTTTTEESIQAAASIFSDKNQKPNMIIPIGGDGTLSSVLNHLVDEILYSSSTTTTTLEDAMKALPYIGYIPMGTGNGVGSVVGCTIHPSSWTSSLNPLGKKKRKLERIKIACSKLKHMSEDMVTLRQQKKTLLEHTEEEFGIVEMPMIEVTHHNQDETFSKEQEQKKGDLCFFAGVGFDSLMLDDFKSIKAWSRKTGFLTNQLSSVMGYCVALVVKTLPKTVIKGKHRIKVDLMTRDTEALFVDHRRGDVVLPVSSGIGRSSSGPSSNKEEKEKTATKIFSGVTGILAAGTSPFYGGGLRLFPFARVTTNKMHLRVGRINPMVGFVNIPKIFEGSYRDKSASHGGCLDFIGDDFEAVVTTMDNEEEGVEEEEGEKKK</sequence>
<keyword evidence="2" id="KW-0732">Signal</keyword>
<evidence type="ECO:0000313" key="4">
    <source>
        <dbReference type="EMBL" id="CAE4629588.1"/>
    </source>
</evidence>
<accession>A0A6V2JB40</accession>
<proteinExistence type="predicted"/>
<evidence type="ECO:0000256" key="2">
    <source>
        <dbReference type="SAM" id="SignalP"/>
    </source>
</evidence>
<feature type="domain" description="DAGKc" evidence="3">
    <location>
        <begin position="134"/>
        <end position="252"/>
    </location>
</feature>